<evidence type="ECO:0000256" key="7">
    <source>
        <dbReference type="ARBA" id="ARBA00023136"/>
    </source>
</evidence>
<gene>
    <name evidence="11" type="ORF">PV06_06706</name>
</gene>
<feature type="transmembrane region" description="Helical" evidence="9">
    <location>
        <begin position="21"/>
        <end position="41"/>
    </location>
</feature>
<dbReference type="GO" id="GO:0012505">
    <property type="term" value="C:endomembrane system"/>
    <property type="evidence" value="ECO:0007669"/>
    <property type="project" value="UniProtKB-SubCell"/>
</dbReference>
<dbReference type="STRING" id="215243.A0A0D2E006"/>
<feature type="compositionally biased region" description="Polar residues" evidence="8">
    <location>
        <begin position="194"/>
        <end position="206"/>
    </location>
</feature>
<dbReference type="GO" id="GO:0000329">
    <property type="term" value="C:fungal-type vacuole membrane"/>
    <property type="evidence" value="ECO:0007669"/>
    <property type="project" value="TreeGrafter"/>
</dbReference>
<keyword evidence="4 9" id="KW-0812">Transmembrane</keyword>
<dbReference type="GeneID" id="27358780"/>
<dbReference type="GO" id="GO:0006874">
    <property type="term" value="P:intracellular calcium ion homeostasis"/>
    <property type="evidence" value="ECO:0007669"/>
    <property type="project" value="TreeGrafter"/>
</dbReference>
<evidence type="ECO:0000256" key="2">
    <source>
        <dbReference type="ARBA" id="ARBA00008170"/>
    </source>
</evidence>
<feature type="transmembrane region" description="Helical" evidence="9">
    <location>
        <begin position="47"/>
        <end position="64"/>
    </location>
</feature>
<keyword evidence="6" id="KW-0406">Ion transport</keyword>
<evidence type="ECO:0000256" key="1">
    <source>
        <dbReference type="ARBA" id="ARBA00004127"/>
    </source>
</evidence>
<keyword evidence="5 9" id="KW-1133">Transmembrane helix</keyword>
<dbReference type="GO" id="GO:0015369">
    <property type="term" value="F:calcium:proton antiporter activity"/>
    <property type="evidence" value="ECO:0007669"/>
    <property type="project" value="TreeGrafter"/>
</dbReference>
<comment type="similarity">
    <text evidence="2">Belongs to the Ca(2+):cation antiporter (CaCA) (TC 2.A.19) family.</text>
</comment>
<dbReference type="InterPro" id="IPR004837">
    <property type="entry name" value="NaCa_Exmemb"/>
</dbReference>
<keyword evidence="3" id="KW-0813">Transport</keyword>
<feature type="transmembrane region" description="Helical" evidence="9">
    <location>
        <begin position="261"/>
        <end position="282"/>
    </location>
</feature>
<dbReference type="Pfam" id="PF01699">
    <property type="entry name" value="Na_Ca_ex"/>
    <property type="match status" value="2"/>
</dbReference>
<feature type="transmembrane region" description="Helical" evidence="9">
    <location>
        <begin position="572"/>
        <end position="594"/>
    </location>
</feature>
<reference evidence="11 12" key="1">
    <citation type="submission" date="2015-01" db="EMBL/GenBank/DDBJ databases">
        <title>The Genome Sequence of Exophiala oligosperma CBS72588.</title>
        <authorList>
            <consortium name="The Broad Institute Genomics Platform"/>
            <person name="Cuomo C."/>
            <person name="de Hoog S."/>
            <person name="Gorbushina A."/>
            <person name="Stielow B."/>
            <person name="Teixiera M."/>
            <person name="Abouelleil A."/>
            <person name="Chapman S.B."/>
            <person name="Priest M."/>
            <person name="Young S.K."/>
            <person name="Wortman J."/>
            <person name="Nusbaum C."/>
            <person name="Birren B."/>
        </authorList>
    </citation>
    <scope>NUCLEOTIDE SEQUENCE [LARGE SCALE GENOMIC DNA]</scope>
    <source>
        <strain evidence="11 12">CBS 72588</strain>
    </source>
</reference>
<feature type="transmembrane region" description="Helical" evidence="9">
    <location>
        <begin position="422"/>
        <end position="439"/>
    </location>
</feature>
<dbReference type="Proteomes" id="UP000053342">
    <property type="component" value="Unassembled WGS sequence"/>
</dbReference>
<comment type="subcellular location">
    <subcellularLocation>
        <location evidence="1">Endomembrane system</location>
        <topology evidence="1">Multi-pass membrane protein</topology>
    </subcellularLocation>
</comment>
<feature type="region of interest" description="Disordered" evidence="8">
    <location>
        <begin position="117"/>
        <end position="227"/>
    </location>
</feature>
<evidence type="ECO:0000256" key="5">
    <source>
        <dbReference type="ARBA" id="ARBA00022989"/>
    </source>
</evidence>
<keyword evidence="12" id="KW-1185">Reference proteome</keyword>
<feature type="transmembrane region" description="Helical" evidence="9">
    <location>
        <begin position="381"/>
        <end position="402"/>
    </location>
</feature>
<dbReference type="HOGENOM" id="CLU_008721_4_0_1"/>
<dbReference type="PANTHER" id="PTHR31503:SF20">
    <property type="entry name" value="CA(2+)_H(+) EXCHANGER, PUTATIVE (EUROFUNG)-RELATED"/>
    <property type="match status" value="1"/>
</dbReference>
<evidence type="ECO:0000256" key="4">
    <source>
        <dbReference type="ARBA" id="ARBA00022692"/>
    </source>
</evidence>
<feature type="domain" description="Sodium/calcium exchanger membrane region" evidence="10">
    <location>
        <begin position="288"/>
        <end position="441"/>
    </location>
</feature>
<dbReference type="PANTHER" id="PTHR31503">
    <property type="entry name" value="VACUOLAR CALCIUM ION TRANSPORTER"/>
    <property type="match status" value="1"/>
</dbReference>
<dbReference type="OrthoDB" id="1699231at2759"/>
<feature type="transmembrane region" description="Helical" evidence="9">
    <location>
        <begin position="321"/>
        <end position="341"/>
    </location>
</feature>
<name>A0A0D2E006_9EURO</name>
<protein>
    <submittedName>
        <fullName evidence="11">Calcium/proton exchanger</fullName>
    </submittedName>
</protein>
<evidence type="ECO:0000313" key="12">
    <source>
        <dbReference type="Proteomes" id="UP000053342"/>
    </source>
</evidence>
<proteinExistence type="inferred from homology"/>
<evidence type="ECO:0000259" key="10">
    <source>
        <dbReference type="Pfam" id="PF01699"/>
    </source>
</evidence>
<keyword evidence="7 9" id="KW-0472">Membrane</keyword>
<dbReference type="Gene3D" id="1.20.1420.30">
    <property type="entry name" value="NCX, central ion-binding region"/>
    <property type="match status" value="2"/>
</dbReference>
<dbReference type="AlphaFoldDB" id="A0A0D2E006"/>
<accession>A0A0D2E006</accession>
<dbReference type="InterPro" id="IPR044880">
    <property type="entry name" value="NCX_ion-bd_dom_sf"/>
</dbReference>
<feature type="compositionally biased region" description="Polar residues" evidence="8">
    <location>
        <begin position="216"/>
        <end position="226"/>
    </location>
</feature>
<dbReference type="RefSeq" id="XP_016261335.1">
    <property type="nucleotide sequence ID" value="XM_016407855.1"/>
</dbReference>
<feature type="transmembrane region" description="Helical" evidence="9">
    <location>
        <begin position="288"/>
        <end position="309"/>
    </location>
</feature>
<evidence type="ECO:0000256" key="3">
    <source>
        <dbReference type="ARBA" id="ARBA00022448"/>
    </source>
</evidence>
<evidence type="ECO:0000256" key="8">
    <source>
        <dbReference type="SAM" id="MobiDB-lite"/>
    </source>
</evidence>
<feature type="domain" description="Sodium/calcium exchanger membrane region" evidence="10">
    <location>
        <begin position="507"/>
        <end position="646"/>
    </location>
</feature>
<evidence type="ECO:0000313" key="11">
    <source>
        <dbReference type="EMBL" id="KIW41119.1"/>
    </source>
</evidence>
<sequence>MQGSSSCRLIVLDHTFHDRGGYMHTATTTFLAAVAMRLTLVLNGNDLQLFLSFLFFLVPSFKTISHHKNKAPNYISDITSCYRRQAKFAAWYDEPDESSSSIVNPFAKWRPATRANTLEASGENASPLRITQTDDPRHYRSSSGLSHHGDWYGEGPSHADTTPTAYHSRAEHEIPRTSSPVNYHSEPEKDQDANPESSDPAPSQETGLKEQDGRTRPSSTTIQQSGLKRLFAKGEDAQESDDDEGKKDAQRFSTWSQIRATVFNSWINVLFALVPVGFALNYANVDAAAVFAINFVAIIPSTRMISFAVEEITFRLGELQGALLSITFSNATQLISSILLLKHKQMTIPKTSLLGSIISNLLFMTGLCFFFGGINRIEQAFNVTVAQTVSMMLLLAVISLVVPTASRLMVSGVTDHDIVVQSRGTSVIILISYALYLFFQLRTHRRIFDTPCEKNARITKKLTHVVVPERFRKRSGVSGGRPIEDIYEDEQEEEEEEEQPSLSFITAFVTLVVSTVLVAFNAEFATGSVQKMVHQAGISQTFVGFVIFPLLSNDPESIFLAVKDKLYLSISLTLDKCMQVALLIVPLLVMVAWAMANEEMTLDFDGFPVAVSFASVIVVAYVVQEGKSNWLTGALLIKVYVIVALATYCIH</sequence>
<evidence type="ECO:0000256" key="9">
    <source>
        <dbReference type="SAM" id="Phobius"/>
    </source>
</evidence>
<dbReference type="VEuPathDB" id="FungiDB:PV06_06706"/>
<evidence type="ECO:0000256" key="6">
    <source>
        <dbReference type="ARBA" id="ARBA00023065"/>
    </source>
</evidence>
<feature type="transmembrane region" description="Helical" evidence="9">
    <location>
        <begin position="353"/>
        <end position="374"/>
    </location>
</feature>
<organism evidence="11 12">
    <name type="scientific">Exophiala oligosperma</name>
    <dbReference type="NCBI Taxonomy" id="215243"/>
    <lineage>
        <taxon>Eukaryota</taxon>
        <taxon>Fungi</taxon>
        <taxon>Dikarya</taxon>
        <taxon>Ascomycota</taxon>
        <taxon>Pezizomycotina</taxon>
        <taxon>Eurotiomycetes</taxon>
        <taxon>Chaetothyriomycetidae</taxon>
        <taxon>Chaetothyriales</taxon>
        <taxon>Herpotrichiellaceae</taxon>
        <taxon>Exophiala</taxon>
    </lineage>
</organism>
<feature type="transmembrane region" description="Helical" evidence="9">
    <location>
        <begin position="630"/>
        <end position="650"/>
    </location>
</feature>
<dbReference type="InterPro" id="IPR004713">
    <property type="entry name" value="CaH_exchang"/>
</dbReference>
<dbReference type="EMBL" id="KN847337">
    <property type="protein sequence ID" value="KIW41119.1"/>
    <property type="molecule type" value="Genomic_DNA"/>
</dbReference>
<feature type="transmembrane region" description="Helical" evidence="9">
    <location>
        <begin position="606"/>
        <end position="623"/>
    </location>
</feature>